<reference evidence="5" key="1">
    <citation type="submission" date="2013-03" db="EMBL/GenBank/DDBJ databases">
        <title>The Genome Sequence of Anopheles dirus WRAIR2.</title>
        <authorList>
            <consortium name="The Broad Institute Genomics Platform"/>
            <person name="Neafsey D.E."/>
            <person name="Walton C."/>
            <person name="Walker B."/>
            <person name="Young S.K."/>
            <person name="Zeng Q."/>
            <person name="Gargeya S."/>
            <person name="Fitzgerald M."/>
            <person name="Haas B."/>
            <person name="Abouelleil A."/>
            <person name="Allen A.W."/>
            <person name="Alvarado L."/>
            <person name="Arachchi H.M."/>
            <person name="Berlin A.M."/>
            <person name="Chapman S.B."/>
            <person name="Gainer-Dewar J."/>
            <person name="Goldberg J."/>
            <person name="Griggs A."/>
            <person name="Gujja S."/>
            <person name="Hansen M."/>
            <person name="Howarth C."/>
            <person name="Imamovic A."/>
            <person name="Ireland A."/>
            <person name="Larimer J."/>
            <person name="McCowan C."/>
            <person name="Murphy C."/>
            <person name="Pearson M."/>
            <person name="Poon T.W."/>
            <person name="Priest M."/>
            <person name="Roberts A."/>
            <person name="Saif S."/>
            <person name="Shea T."/>
            <person name="Sisk P."/>
            <person name="Sykes S."/>
            <person name="Wortman J."/>
            <person name="Nusbaum C."/>
            <person name="Birren B."/>
        </authorList>
    </citation>
    <scope>NUCLEOTIDE SEQUENCE [LARGE SCALE GENOMIC DNA]</scope>
    <source>
        <strain evidence="5">WRAIR2</strain>
    </source>
</reference>
<dbReference type="STRING" id="7168.A0A182NJN5"/>
<evidence type="ECO:0000259" key="3">
    <source>
        <dbReference type="PROSITE" id="PS51406"/>
    </source>
</evidence>
<sequence length="389" mass="44107">MASSTFCSLVLLMLRLTMWSHGVEGFNIGSHLKSAPTFVESTMKTAEVDLKLVELKLHIDQSIALLWSKLEAALDDIHAASSVVCADGVQKDEKLLSPRGYNDCPDLEPLRSEITEQLKAVREGQEQVSARLANVSSSRELKVARLEHVLREDSLDVQVYLTNPGDLVNGSFYVKTSRAVNRAYGDDWIIFQQRYDGTVDFYRNWTEYRDGFGDLGGEFWLGLEKLHRIMASGATYELLIELEDFEGVRAYEHYDEFAISAESEDYELKKLGKASGTAGDSMVLHRGRKFSTFDHSTNDCPTFYHGAWWFLQCYDAHLNGKYLIGKQTQRGGNIWHTFRGSFESLQATKMMIRPLALIDRAMPKPEKLQDTQERTTDPFSLTISPEFVV</sequence>
<dbReference type="PROSITE" id="PS00514">
    <property type="entry name" value="FIBRINOGEN_C_1"/>
    <property type="match status" value="1"/>
</dbReference>
<protein>
    <recommendedName>
        <fullName evidence="3">Fibrinogen C-terminal domain-containing protein</fullName>
    </recommendedName>
</protein>
<evidence type="ECO:0000256" key="2">
    <source>
        <dbReference type="SAM" id="SignalP"/>
    </source>
</evidence>
<accession>A0A182NJN5</accession>
<dbReference type="PANTHER" id="PTHR19143:SF327">
    <property type="entry name" value="FI21813P1-RELATED"/>
    <property type="match status" value="1"/>
</dbReference>
<dbReference type="InterPro" id="IPR014716">
    <property type="entry name" value="Fibrinogen_a/b/g_C_1"/>
</dbReference>
<organism evidence="4 5">
    <name type="scientific">Anopheles dirus</name>
    <dbReference type="NCBI Taxonomy" id="7168"/>
    <lineage>
        <taxon>Eukaryota</taxon>
        <taxon>Metazoa</taxon>
        <taxon>Ecdysozoa</taxon>
        <taxon>Arthropoda</taxon>
        <taxon>Hexapoda</taxon>
        <taxon>Insecta</taxon>
        <taxon>Pterygota</taxon>
        <taxon>Neoptera</taxon>
        <taxon>Endopterygota</taxon>
        <taxon>Diptera</taxon>
        <taxon>Nematocera</taxon>
        <taxon>Culicoidea</taxon>
        <taxon>Culicidae</taxon>
        <taxon>Anophelinae</taxon>
        <taxon>Anopheles</taxon>
    </lineage>
</organism>
<dbReference type="InterPro" id="IPR020837">
    <property type="entry name" value="Fibrinogen_CS"/>
</dbReference>
<dbReference type="InterPro" id="IPR050373">
    <property type="entry name" value="Fibrinogen_C-term_domain"/>
</dbReference>
<evidence type="ECO:0000313" key="4">
    <source>
        <dbReference type="EnsemblMetazoa" id="ADIR007859-PA"/>
    </source>
</evidence>
<keyword evidence="5" id="KW-1185">Reference proteome</keyword>
<dbReference type="Gene3D" id="3.90.215.10">
    <property type="entry name" value="Gamma Fibrinogen, chain A, domain 1"/>
    <property type="match status" value="1"/>
</dbReference>
<dbReference type="SMART" id="SM00186">
    <property type="entry name" value="FBG"/>
    <property type="match status" value="1"/>
</dbReference>
<dbReference type="Pfam" id="PF00147">
    <property type="entry name" value="Fibrinogen_C"/>
    <property type="match status" value="1"/>
</dbReference>
<dbReference type="AlphaFoldDB" id="A0A182NJN5"/>
<dbReference type="Proteomes" id="UP000075884">
    <property type="component" value="Unassembled WGS sequence"/>
</dbReference>
<dbReference type="GO" id="GO:0005615">
    <property type="term" value="C:extracellular space"/>
    <property type="evidence" value="ECO:0007669"/>
    <property type="project" value="TreeGrafter"/>
</dbReference>
<dbReference type="VEuPathDB" id="VectorBase:ADIR007859"/>
<dbReference type="PROSITE" id="PS51406">
    <property type="entry name" value="FIBRINOGEN_C_2"/>
    <property type="match status" value="1"/>
</dbReference>
<feature type="domain" description="Fibrinogen C-terminal" evidence="3">
    <location>
        <begin position="137"/>
        <end position="356"/>
    </location>
</feature>
<dbReference type="EnsemblMetazoa" id="ADIR007859-RA">
    <property type="protein sequence ID" value="ADIR007859-PA"/>
    <property type="gene ID" value="ADIR007859"/>
</dbReference>
<reference evidence="4" key="2">
    <citation type="submission" date="2020-05" db="UniProtKB">
        <authorList>
            <consortium name="EnsemblMetazoa"/>
        </authorList>
    </citation>
    <scope>IDENTIFICATION</scope>
    <source>
        <strain evidence="4">WRAIR2</strain>
    </source>
</reference>
<dbReference type="PANTHER" id="PTHR19143">
    <property type="entry name" value="FIBRINOGEN/TENASCIN/ANGIOPOEITIN"/>
    <property type="match status" value="1"/>
</dbReference>
<dbReference type="InterPro" id="IPR036056">
    <property type="entry name" value="Fibrinogen-like_C"/>
</dbReference>
<dbReference type="InterPro" id="IPR002181">
    <property type="entry name" value="Fibrinogen_a/b/g_C_dom"/>
</dbReference>
<dbReference type="SUPFAM" id="SSF56496">
    <property type="entry name" value="Fibrinogen C-terminal domain-like"/>
    <property type="match status" value="1"/>
</dbReference>
<evidence type="ECO:0000313" key="5">
    <source>
        <dbReference type="Proteomes" id="UP000075884"/>
    </source>
</evidence>
<keyword evidence="2" id="KW-0732">Signal</keyword>
<evidence type="ECO:0000256" key="1">
    <source>
        <dbReference type="ARBA" id="ARBA00023157"/>
    </source>
</evidence>
<name>A0A182NJN5_9DIPT</name>
<keyword evidence="1" id="KW-1015">Disulfide bond</keyword>
<dbReference type="CDD" id="cd00087">
    <property type="entry name" value="FReD"/>
    <property type="match status" value="1"/>
</dbReference>
<feature type="chain" id="PRO_5008129974" description="Fibrinogen C-terminal domain-containing protein" evidence="2">
    <location>
        <begin position="26"/>
        <end position="389"/>
    </location>
</feature>
<feature type="signal peptide" evidence="2">
    <location>
        <begin position="1"/>
        <end position="25"/>
    </location>
</feature>
<proteinExistence type="predicted"/>